<dbReference type="PROSITE" id="PS51257">
    <property type="entry name" value="PROKAR_LIPOPROTEIN"/>
    <property type="match status" value="1"/>
</dbReference>
<evidence type="ECO:0008006" key="4">
    <source>
        <dbReference type="Google" id="ProtNLM"/>
    </source>
</evidence>
<accession>W9VZW5</accession>
<evidence type="ECO:0000256" key="1">
    <source>
        <dbReference type="SAM" id="MobiDB-lite"/>
    </source>
</evidence>
<reference evidence="2 3" key="1">
    <citation type="submission" date="2012-11" db="EMBL/GenBank/DDBJ databases">
        <title>Genome assembly of Thiorhodococcus sp. AK35.</title>
        <authorList>
            <person name="Nupur N."/>
            <person name="Khatri I."/>
            <person name="Subramanian S."/>
            <person name="Pinnaka A."/>
        </authorList>
    </citation>
    <scope>NUCLEOTIDE SEQUENCE [LARGE SCALE GENOMIC DNA]</scope>
    <source>
        <strain evidence="2 3">AK35</strain>
    </source>
</reference>
<gene>
    <name evidence="2" type="ORF">D779_0764</name>
</gene>
<dbReference type="AlphaFoldDB" id="W9VZW5"/>
<keyword evidence="3" id="KW-1185">Reference proteome</keyword>
<evidence type="ECO:0000313" key="2">
    <source>
        <dbReference type="EMBL" id="EXJ15900.1"/>
    </source>
</evidence>
<dbReference type="Proteomes" id="UP000019460">
    <property type="component" value="Unassembled WGS sequence"/>
</dbReference>
<name>W9VZW5_9GAMM</name>
<sequence length="103" mass="10540">MQDRDREYTPTRVAAAALAALILAAAAGCDQSEPPPPPVAPTGPAERAGRQIDDAIQQSGARAQTALDQAREGLAKAASEAAARLEAASEALESKPSPQDANH</sequence>
<dbReference type="RefSeq" id="WP_198295679.1">
    <property type="nucleotide sequence ID" value="NZ_AONC01000018.1"/>
</dbReference>
<organism evidence="2 3">
    <name type="scientific">Imhoffiella purpurea</name>
    <dbReference type="NCBI Taxonomy" id="1249627"/>
    <lineage>
        <taxon>Bacteria</taxon>
        <taxon>Pseudomonadati</taxon>
        <taxon>Pseudomonadota</taxon>
        <taxon>Gammaproteobacteria</taxon>
        <taxon>Chromatiales</taxon>
        <taxon>Chromatiaceae</taxon>
        <taxon>Imhoffiella</taxon>
    </lineage>
</organism>
<comment type="caution">
    <text evidence="2">The sequence shown here is derived from an EMBL/GenBank/DDBJ whole genome shotgun (WGS) entry which is preliminary data.</text>
</comment>
<feature type="region of interest" description="Disordered" evidence="1">
    <location>
        <begin position="28"/>
        <end position="50"/>
    </location>
</feature>
<dbReference type="EMBL" id="AONC01000018">
    <property type="protein sequence ID" value="EXJ15900.1"/>
    <property type="molecule type" value="Genomic_DNA"/>
</dbReference>
<dbReference type="STRING" id="1249627.D779_0764"/>
<protein>
    <recommendedName>
        <fullName evidence="4">Lipoprotein</fullName>
    </recommendedName>
</protein>
<dbReference type="PATRIC" id="fig|1249627.3.peg.1338"/>
<proteinExistence type="predicted"/>
<evidence type="ECO:0000313" key="3">
    <source>
        <dbReference type="Proteomes" id="UP000019460"/>
    </source>
</evidence>